<name>A0AAV4LW09_BABCB</name>
<dbReference type="InterPro" id="IPR027267">
    <property type="entry name" value="AH/BAR_dom_sf"/>
</dbReference>
<evidence type="ECO:0000256" key="1">
    <source>
        <dbReference type="SAM" id="MobiDB-lite"/>
    </source>
</evidence>
<dbReference type="PANTHER" id="PTHR12708">
    <property type="entry name" value="DNA POLYMERASE EPSILON SUBUNIT B"/>
    <property type="match status" value="1"/>
</dbReference>
<dbReference type="GO" id="GO:0003677">
    <property type="term" value="F:DNA binding"/>
    <property type="evidence" value="ECO:0007669"/>
    <property type="project" value="InterPro"/>
</dbReference>
<protein>
    <submittedName>
        <fullName evidence="2">DNA polymerase epsilon subunit 2</fullName>
    </submittedName>
</protein>
<feature type="compositionally biased region" description="Basic and acidic residues" evidence="1">
    <location>
        <begin position="1065"/>
        <end position="1075"/>
    </location>
</feature>
<comment type="caution">
    <text evidence="2">The sequence shown here is derived from an EMBL/GenBank/DDBJ whole genome shotgun (WGS) entry which is preliminary data.</text>
</comment>
<evidence type="ECO:0000313" key="3">
    <source>
        <dbReference type="Proteomes" id="UP001497744"/>
    </source>
</evidence>
<dbReference type="PANTHER" id="PTHR12708:SF0">
    <property type="entry name" value="DNA POLYMERASE EPSILON SUBUNIT 2"/>
    <property type="match status" value="1"/>
</dbReference>
<organism evidence="2 3">
    <name type="scientific">Babesia caballi</name>
    <dbReference type="NCBI Taxonomy" id="5871"/>
    <lineage>
        <taxon>Eukaryota</taxon>
        <taxon>Sar</taxon>
        <taxon>Alveolata</taxon>
        <taxon>Apicomplexa</taxon>
        <taxon>Aconoidasida</taxon>
        <taxon>Piroplasmida</taxon>
        <taxon>Babesiidae</taxon>
        <taxon>Babesia</taxon>
    </lineage>
</organism>
<dbReference type="EMBL" id="BPLF01000003">
    <property type="protein sequence ID" value="GIX64254.1"/>
    <property type="molecule type" value="Genomic_DNA"/>
</dbReference>
<accession>A0AAV4LW09</accession>
<proteinExistence type="predicted"/>
<dbReference type="InterPro" id="IPR016266">
    <property type="entry name" value="POLE2"/>
</dbReference>
<feature type="region of interest" description="Disordered" evidence="1">
    <location>
        <begin position="1063"/>
        <end position="1122"/>
    </location>
</feature>
<evidence type="ECO:0000313" key="2">
    <source>
        <dbReference type="EMBL" id="GIX64254.1"/>
    </source>
</evidence>
<dbReference type="GeneID" id="94195735"/>
<dbReference type="GO" id="GO:0006261">
    <property type="term" value="P:DNA-templated DNA replication"/>
    <property type="evidence" value="ECO:0007669"/>
    <property type="project" value="InterPro"/>
</dbReference>
<feature type="compositionally biased region" description="Low complexity" evidence="1">
    <location>
        <begin position="1099"/>
        <end position="1115"/>
    </location>
</feature>
<dbReference type="RefSeq" id="XP_067716323.1">
    <property type="nucleotide sequence ID" value="XM_067860222.1"/>
</dbReference>
<keyword evidence="3" id="KW-1185">Reference proteome</keyword>
<dbReference type="GO" id="GO:0008622">
    <property type="term" value="C:epsilon DNA polymerase complex"/>
    <property type="evidence" value="ECO:0007669"/>
    <property type="project" value="InterPro"/>
</dbReference>
<dbReference type="Proteomes" id="UP001497744">
    <property type="component" value="Unassembled WGS sequence"/>
</dbReference>
<sequence length="2298" mass="255416">MGLDELSGLQQQQLHPLIKLKRKTSQEALGSLVELLGDVSRLYQEFAQGLHQLELKASSCSFLAGVSNPSSLEALRHVRSDGATSEDTVLHITREQKGMATVWTTLFSMLSRARKETTEYATLLGHSVLDPVSMLCDEFNDVLNEPVDRLEMNDVLNFIPNLKTLKQAPGFNHCGARKYVENVLKAFKDLQSSLENEKEVIGEAAALNDGKSQAKAVNKTVKAKISLGKHIQHLFEVAPDMKVLITKGVSQETIEQLATLKLKKAASIMEEVHTDPVEFHSRFCELEKRRLSMLSSCLQIWVEALVNYERNSYNNIRAFYQAIVDFSPESDYGQFEALIMGARVSHVATHSRMVDEIWLPKELEPLEEFKAGRQSNVCLILHQPTAPGEFEDETETVIGDDPMAASNDAQTLAAGVMGIGGAVPVGLIAPTHSLFATTCCVNAADVELQNGSETQSLPENVSISTHGISDEVDQLSMTIDELSENSACSSTRIISDNEVPEAPDAANGISCGQVGIVGADGVLNTPQTGSYQAGASNILNDSGGMSALFSGTLRSQTNMVERNAGQGARVGSIAKVVETHSVPDHTPVLRSRFGSLRGSRQHAVRRSSSALPCEVRNLSIPLYKEEKRDKKKDRDELSETKEERKECKDDKSHHEKKRGKGLGKAPNAYMVNNISYDGGHFSKNPEEPSKGAITFDFETFKTAKEILQGTLQRANSYFLGLHRSYVSANTPFNFRVDDFNGLVDEIEDQSQYPLEMSAPISRPANKSGAAKAEPAGVKSVRNFGGHDANRLLRFVCKFEDANMDTHQWNRVALESLLLLHKHLSSFMTHPCLSSDANTTLRDFLLTNMGVIEHLVARIRNFIDVFKSRLKISGQEFSVVDALVTPRDAFVSTSPQIMIHPMDVRYRLLLLIDSWHKNDILIGNELLFDIPECQNFLHRQLFVIKLSMAQKLARVVRRIPAFDGSVDSRWAAVLESETPMKTLDLKFTFEGNPKAERTANKILFLLCECIGQLNSLRRVVDQGQWGEESVCDSNYMGSHDKLVQMLHMTSQLEDLDGELMSLVTEQTRKESSESLEKASSSASITSPVNIPQNGPPTQGPPSQSSGRSSGPAGSVASPPPAARNISMRNAADYFCTSMDIFQDEDISVLKRLDARKGCFNRCMVRRGRRNAETADVLVNPYFIDPSLGVTLSRCWKLEDSVILRIAALYHQAFAENLRLGEWSMNFTTIEYVIYFMSTGGLLNFLLYKDKHNADYTSICTLFHAVLSVAGMWNTYADSKKARKATDAKNGRSQASLNIIGSVNNADEKAKDVFAILQVPHNLAVMPKVISDIDLYLQMDVREAVAYFMKQPVHYDAPEYSSLQLSGFLETHNQQDRLSEIKLQFAGMQLNRAGYKVHRLVLDSTRQNIPMMTILKNDDALSLINTSPCEQLVSSLLILRVLTNDLRKMLFRQLLEFTADEGAGVLAYKLSSFVLIHRLLFRNDLEADTGDAGPLDSHSQLEACDGKMNMDSLLRSVILAHAKAVVEGEFAKFEAFEINDIDTLAATVMDNLTTLIKDHMVFTSVWDDFLPMGDFASLFTNACIHFFKMNVRQRLSRPLDVCKVMPSAHKLRLLQREIETSRLVKTNSETQQDELLQLLKFSFASSGAVGRDLLAESCDIMEVIGMGELEARLGSFKDIVTRGMNNENWERIASKNHTRAVVDMATVLNATFNATLDLKTPLENICVPLTGALESVLNHYFVLLVGAKVPEHVEHALTSLRDETGSGVEGTLKKIGANCDTERSLLHMANVLYLGECLSDFQDNMVECYHRLLTERYEASEELHRQLETDFYRDSQKFFSFDIDIFRSMKELALLPASKRLIRRQCQGHVQTIARLCALKTLYPTCHRLYRPSVASGARVSEVLEAIKGICSEFCKLGDSSRPALYAVFEVAFYGLMSAIRAARWHREEAGLLKEDIKALEGVALFHEQDVSQLVASVSELLFDDDGPGIPPENPGPAEDVAGESRDGVYRLSLNLRRCGVAKLPSPSCLAALLEVLTAKPLRAIRLDESLEVDGYLWNFVVLQLLQADYNGDITRELKEWPFYRDKAKFLASAGAPIQEVYIYNAMRDIPTIVYCRNKKKFLRESVPSSTSHVAEIRYELVLEKSRSEFMRIATVDAVSHVSKGEQTVIGTIGIDKKGGISLKGTLSELQLCISDDTVIKSGVYCAGSTVIVEGIMEPYKESLRCISISHPPLAAKMDLPDFFGGNVTRQEQSALELRMAHQVECGGTEQWVIISDIHFDNDATLEAFETLLDSESLIV</sequence>
<dbReference type="GO" id="GO:0042276">
    <property type="term" value="P:error-prone translesion synthesis"/>
    <property type="evidence" value="ECO:0007669"/>
    <property type="project" value="TreeGrafter"/>
</dbReference>
<reference evidence="2 3" key="1">
    <citation type="submission" date="2021-06" db="EMBL/GenBank/DDBJ databases">
        <title>Genome sequence of Babesia caballi.</title>
        <authorList>
            <person name="Yamagishi J."/>
            <person name="Kidaka T."/>
            <person name="Ochi A."/>
        </authorList>
    </citation>
    <scope>NUCLEOTIDE SEQUENCE [LARGE SCALE GENOMIC DNA]</scope>
    <source>
        <strain evidence="2">USDA-D6B2</strain>
    </source>
</reference>
<feature type="region of interest" description="Disordered" evidence="1">
    <location>
        <begin position="626"/>
        <end position="666"/>
    </location>
</feature>
<dbReference type="Gene3D" id="1.20.1270.60">
    <property type="entry name" value="Arfaptin homology (AH) domain/BAR domain"/>
    <property type="match status" value="1"/>
</dbReference>
<feature type="compositionally biased region" description="Basic and acidic residues" evidence="1">
    <location>
        <begin position="626"/>
        <end position="653"/>
    </location>
</feature>
<gene>
    <name evidence="2" type="ORF">BcabD6B2_36890</name>
</gene>